<proteinExistence type="predicted"/>
<accession>A0AAU9CI96</accession>
<dbReference type="InterPro" id="IPR051917">
    <property type="entry name" value="Transposase-Integrase"/>
</dbReference>
<name>A0AAU9CI96_9BACT</name>
<sequence length="189" mass="22197">MGYFQLTLWHRRVISAMRAEGASVRETARTLRCAPSTVSRELERNRLGGMYDPHTAQRLAEARKRLGGTFRPGRYRSVWERLRSRTVQYRIMPRTHVAWFSDTKTYRRIRSGKASFFSMRRPRSLSLFRLADKPRHYRQMTALGLLLLEWYRERRARRTKVKTASIAKFSETSSPVNNTYPEPALDLAG</sequence>
<evidence type="ECO:0000313" key="2">
    <source>
        <dbReference type="EMBL" id="BDD07713.1"/>
    </source>
</evidence>
<gene>
    <name evidence="2" type="ORF">FUAX_01450</name>
</gene>
<dbReference type="GO" id="GO:0032196">
    <property type="term" value="P:transposition"/>
    <property type="evidence" value="ECO:0007669"/>
    <property type="project" value="TreeGrafter"/>
</dbReference>
<dbReference type="GO" id="GO:0004803">
    <property type="term" value="F:transposase activity"/>
    <property type="evidence" value="ECO:0007669"/>
    <property type="project" value="TreeGrafter"/>
</dbReference>
<dbReference type="KEGG" id="fax:FUAX_01450"/>
<protein>
    <recommendedName>
        <fullName evidence="1">Transposase IS30-like HTH domain-containing protein</fullName>
    </recommendedName>
</protein>
<dbReference type="PANTHER" id="PTHR10948">
    <property type="entry name" value="TRANSPOSASE"/>
    <property type="match status" value="1"/>
</dbReference>
<dbReference type="GO" id="GO:0005829">
    <property type="term" value="C:cytosol"/>
    <property type="evidence" value="ECO:0007669"/>
    <property type="project" value="TreeGrafter"/>
</dbReference>
<dbReference type="Pfam" id="PF13936">
    <property type="entry name" value="HTH_38"/>
    <property type="match status" value="1"/>
</dbReference>
<dbReference type="PANTHER" id="PTHR10948:SF23">
    <property type="entry name" value="TRANSPOSASE INSI FOR INSERTION SEQUENCE ELEMENT IS30A-RELATED"/>
    <property type="match status" value="1"/>
</dbReference>
<dbReference type="AlphaFoldDB" id="A0AAU9CI96"/>
<dbReference type="InterPro" id="IPR025246">
    <property type="entry name" value="IS30-like_HTH"/>
</dbReference>
<keyword evidence="3" id="KW-1185">Reference proteome</keyword>
<organism evidence="2 3">
    <name type="scientific">Fulvitalea axinellae</name>
    <dbReference type="NCBI Taxonomy" id="1182444"/>
    <lineage>
        <taxon>Bacteria</taxon>
        <taxon>Pseudomonadati</taxon>
        <taxon>Bacteroidota</taxon>
        <taxon>Cytophagia</taxon>
        <taxon>Cytophagales</taxon>
        <taxon>Persicobacteraceae</taxon>
        <taxon>Fulvitalea</taxon>
    </lineage>
</organism>
<dbReference type="Proteomes" id="UP001348817">
    <property type="component" value="Chromosome"/>
</dbReference>
<evidence type="ECO:0000259" key="1">
    <source>
        <dbReference type="Pfam" id="PF13936"/>
    </source>
</evidence>
<dbReference type="EMBL" id="AP025314">
    <property type="protein sequence ID" value="BDD07713.1"/>
    <property type="molecule type" value="Genomic_DNA"/>
</dbReference>
<feature type="domain" description="Transposase IS30-like HTH" evidence="1">
    <location>
        <begin position="5"/>
        <end position="45"/>
    </location>
</feature>
<reference evidence="2 3" key="1">
    <citation type="submission" date="2021-12" db="EMBL/GenBank/DDBJ databases">
        <title>Genome sequencing of bacteria with rrn-lacking chromosome and rrn-plasmid.</title>
        <authorList>
            <person name="Anda M."/>
            <person name="Iwasaki W."/>
        </authorList>
    </citation>
    <scope>NUCLEOTIDE SEQUENCE [LARGE SCALE GENOMIC DNA]</scope>
    <source>
        <strain evidence="2 3">DSM 100852</strain>
    </source>
</reference>
<evidence type="ECO:0000313" key="3">
    <source>
        <dbReference type="Proteomes" id="UP001348817"/>
    </source>
</evidence>